<feature type="region of interest" description="Disordered" evidence="1">
    <location>
        <begin position="1"/>
        <end position="52"/>
    </location>
</feature>
<dbReference type="RefSeq" id="XP_053022769.1">
    <property type="nucleotide sequence ID" value="XM_053171513.1"/>
</dbReference>
<organism evidence="2 3">
    <name type="scientific">Puccinia triticina</name>
    <dbReference type="NCBI Taxonomy" id="208348"/>
    <lineage>
        <taxon>Eukaryota</taxon>
        <taxon>Fungi</taxon>
        <taxon>Dikarya</taxon>
        <taxon>Basidiomycota</taxon>
        <taxon>Pucciniomycotina</taxon>
        <taxon>Pucciniomycetes</taxon>
        <taxon>Pucciniales</taxon>
        <taxon>Pucciniaceae</taxon>
        <taxon>Puccinia</taxon>
    </lineage>
</organism>
<feature type="region of interest" description="Disordered" evidence="1">
    <location>
        <begin position="64"/>
        <end position="119"/>
    </location>
</feature>
<proteinExistence type="predicted"/>
<gene>
    <name evidence="2" type="ORF">PtA15_8A115</name>
</gene>
<sequence length="150" mass="15859">MRSTSTDLQKPPRDSAPINPPHLRGAPHVVHYNGSMGPAVNPSAPAPPGSQQTVVCMVKAHFPTQRGSQIDGNQSLNTPPTTDLNSELLAPKVLSEDSGALTDNERPPPRTIPRASLPPVLLTSIRVDQPAELLSNHPGLSDPKAADHLS</sequence>
<dbReference type="Proteomes" id="UP001164743">
    <property type="component" value="Chromosome 8A"/>
</dbReference>
<evidence type="ECO:0000256" key="1">
    <source>
        <dbReference type="SAM" id="MobiDB-lite"/>
    </source>
</evidence>
<evidence type="ECO:0000313" key="3">
    <source>
        <dbReference type="Proteomes" id="UP001164743"/>
    </source>
</evidence>
<dbReference type="GeneID" id="77812408"/>
<protein>
    <submittedName>
        <fullName evidence="2">Uncharacterized protein</fullName>
    </submittedName>
</protein>
<keyword evidence="3" id="KW-1185">Reference proteome</keyword>
<reference evidence="2" key="1">
    <citation type="submission" date="2022-10" db="EMBL/GenBank/DDBJ databases">
        <title>Puccinia triticina Genome sequencing and assembly.</title>
        <authorList>
            <person name="Li C."/>
        </authorList>
    </citation>
    <scope>NUCLEOTIDE SEQUENCE</scope>
    <source>
        <strain evidence="2">Pt15</strain>
    </source>
</reference>
<evidence type="ECO:0000313" key="2">
    <source>
        <dbReference type="EMBL" id="WAQ87214.1"/>
    </source>
</evidence>
<feature type="compositionally biased region" description="Polar residues" evidence="1">
    <location>
        <begin position="65"/>
        <end position="85"/>
    </location>
</feature>
<accession>A0ABY7CPU5</accession>
<dbReference type="EMBL" id="CP110428">
    <property type="protein sequence ID" value="WAQ87214.1"/>
    <property type="molecule type" value="Genomic_DNA"/>
</dbReference>
<name>A0ABY7CPU5_9BASI</name>